<evidence type="ECO:0000313" key="3">
    <source>
        <dbReference type="EMBL" id="TXD36350.1"/>
    </source>
</evidence>
<gene>
    <name evidence="3" type="ORF">FRC96_09735</name>
</gene>
<dbReference type="AlphaFoldDB" id="A0A5C6X7V9"/>
<sequence>MTSPKMSDDAVQKATGHAWSHWFDRLDALDATSMSHKDIAHHLHTREGVSGWWAQSITVAYERARGMRAVGETTRGFQISKQKTFLPDASRAWELLTSAEGLAAWLGAGAPQSLKEGQAFALDKGLRVEVRRIRPGESIRLGWNPPQHDPTQVVIAWVQTSSSGKGTIAFSHENLPDAQAREEARSRWADALKALHTIARESPSR</sequence>
<accession>A0A5C6X7V9</accession>
<comment type="similarity">
    <text evidence="1">Belongs to the AHA1 family.</text>
</comment>
<evidence type="ECO:0000256" key="1">
    <source>
        <dbReference type="ARBA" id="ARBA00006817"/>
    </source>
</evidence>
<dbReference type="EMBL" id="VOSL01000044">
    <property type="protein sequence ID" value="TXD36350.1"/>
    <property type="molecule type" value="Genomic_DNA"/>
</dbReference>
<reference evidence="3 4" key="1">
    <citation type="submission" date="2019-08" db="EMBL/GenBank/DDBJ databases">
        <title>Bradymonadales sp. TMQ2.</title>
        <authorList>
            <person name="Liang Q."/>
        </authorList>
    </citation>
    <scope>NUCLEOTIDE SEQUENCE [LARGE SCALE GENOMIC DNA]</scope>
    <source>
        <strain evidence="3 4">TMQ2</strain>
    </source>
</reference>
<comment type="caution">
    <text evidence="3">The sequence shown here is derived from an EMBL/GenBank/DDBJ whole genome shotgun (WGS) entry which is preliminary data.</text>
</comment>
<organism evidence="3 4">
    <name type="scientific">Lujinxingia vulgaris</name>
    <dbReference type="NCBI Taxonomy" id="2600176"/>
    <lineage>
        <taxon>Bacteria</taxon>
        <taxon>Deltaproteobacteria</taxon>
        <taxon>Bradymonadales</taxon>
        <taxon>Lujinxingiaceae</taxon>
        <taxon>Lujinxingia</taxon>
    </lineage>
</organism>
<feature type="domain" description="Activator of Hsp90 ATPase homologue 1/2-like C-terminal" evidence="2">
    <location>
        <begin position="89"/>
        <end position="197"/>
    </location>
</feature>
<dbReference type="InterPro" id="IPR013538">
    <property type="entry name" value="ASHA1/2-like_C"/>
</dbReference>
<evidence type="ECO:0000313" key="4">
    <source>
        <dbReference type="Proteomes" id="UP000321046"/>
    </source>
</evidence>
<dbReference type="Proteomes" id="UP000321046">
    <property type="component" value="Unassembled WGS sequence"/>
</dbReference>
<proteinExistence type="inferred from homology"/>
<dbReference type="RefSeq" id="WP_146974301.1">
    <property type="nucleotide sequence ID" value="NZ_VOSL01000044.1"/>
</dbReference>
<dbReference type="Pfam" id="PF08327">
    <property type="entry name" value="AHSA1"/>
    <property type="match status" value="1"/>
</dbReference>
<evidence type="ECO:0000259" key="2">
    <source>
        <dbReference type="Pfam" id="PF08327"/>
    </source>
</evidence>
<dbReference type="SUPFAM" id="SSF55961">
    <property type="entry name" value="Bet v1-like"/>
    <property type="match status" value="1"/>
</dbReference>
<dbReference type="OrthoDB" id="3837807at2"/>
<protein>
    <recommendedName>
        <fullName evidence="2">Activator of Hsp90 ATPase homologue 1/2-like C-terminal domain-containing protein</fullName>
    </recommendedName>
</protein>
<dbReference type="InterPro" id="IPR023393">
    <property type="entry name" value="START-like_dom_sf"/>
</dbReference>
<name>A0A5C6X7V9_9DELT</name>
<dbReference type="Gene3D" id="3.30.530.20">
    <property type="match status" value="1"/>
</dbReference>